<evidence type="ECO:0000313" key="3">
    <source>
        <dbReference type="EMBL" id="MBP0440604.1"/>
    </source>
</evidence>
<comment type="similarity">
    <text evidence="1">Belongs to the ros/MucR family.</text>
</comment>
<dbReference type="GO" id="GO:0008270">
    <property type="term" value="F:zinc ion binding"/>
    <property type="evidence" value="ECO:0007669"/>
    <property type="project" value="InterPro"/>
</dbReference>
<evidence type="ECO:0000313" key="4">
    <source>
        <dbReference type="Proteomes" id="UP000666240"/>
    </source>
</evidence>
<organism evidence="3 4">
    <name type="scientific">Tianweitania sediminis</name>
    <dbReference type="NCBI Taxonomy" id="1502156"/>
    <lineage>
        <taxon>Bacteria</taxon>
        <taxon>Pseudomonadati</taxon>
        <taxon>Pseudomonadota</taxon>
        <taxon>Alphaproteobacteria</taxon>
        <taxon>Hyphomicrobiales</taxon>
        <taxon>Phyllobacteriaceae</taxon>
        <taxon>Tianweitania</taxon>
    </lineage>
</organism>
<comment type="caution">
    <text evidence="3">The sequence shown here is derived from an EMBL/GenBank/DDBJ whole genome shotgun (WGS) entry which is preliminary data.</text>
</comment>
<dbReference type="AlphaFoldDB" id="A0A8J7RR98"/>
<dbReference type="InterPro" id="IPR041920">
    <property type="entry name" value="ROS/MUCR_sf"/>
</dbReference>
<dbReference type="GO" id="GO:0003677">
    <property type="term" value="F:DNA binding"/>
    <property type="evidence" value="ECO:0007669"/>
    <property type="project" value="InterPro"/>
</dbReference>
<dbReference type="InterPro" id="IPR008807">
    <property type="entry name" value="ROS_MUCR"/>
</dbReference>
<dbReference type="EMBL" id="JAGIYY010000008">
    <property type="protein sequence ID" value="MBP0440604.1"/>
    <property type="molecule type" value="Genomic_DNA"/>
</dbReference>
<reference evidence="3" key="1">
    <citation type="submission" date="2021-03" db="EMBL/GenBank/DDBJ databases">
        <title>Genome sequencing and assembly of Tianweitania sediminis.</title>
        <authorList>
            <person name="Chhetri G."/>
        </authorList>
    </citation>
    <scope>NUCLEOTIDE SEQUENCE</scope>
    <source>
        <strain evidence="3">Z8</strain>
    </source>
</reference>
<dbReference type="Proteomes" id="UP000666240">
    <property type="component" value="Unassembled WGS sequence"/>
</dbReference>
<sequence length="166" mass="18011">MSNGVEQLDNNDLAELTADIVSAYVSKNAVRSNDLPTLISEVHQALVGLRQEPKAPEPVEPLKPAVPIKKSITPDYLISLENGQKFRSLKRHLMTSYGMTPDDYRAKWGLPADYPMVAPNYAAQRSELAKSLGLGRKSDVVAEPEPAPAPAPAKRGRKPKAAKAAE</sequence>
<dbReference type="Gene3D" id="1.10.10.1550">
    <property type="entry name" value="ROS/MUCR transcriptional regulator protein"/>
    <property type="match status" value="1"/>
</dbReference>
<gene>
    <name evidence="3" type="ORF">J5Y06_18295</name>
</gene>
<keyword evidence="4" id="KW-1185">Reference proteome</keyword>
<feature type="compositionally biased region" description="Basic residues" evidence="2">
    <location>
        <begin position="154"/>
        <end position="166"/>
    </location>
</feature>
<feature type="region of interest" description="Disordered" evidence="2">
    <location>
        <begin position="137"/>
        <end position="166"/>
    </location>
</feature>
<name>A0A8J7RR98_9HYPH</name>
<dbReference type="GO" id="GO:0006355">
    <property type="term" value="P:regulation of DNA-templated transcription"/>
    <property type="evidence" value="ECO:0007669"/>
    <property type="project" value="InterPro"/>
</dbReference>
<protein>
    <submittedName>
        <fullName evidence="3">MucR family transcriptional regulator</fullName>
    </submittedName>
</protein>
<proteinExistence type="inferred from homology"/>
<dbReference type="RefSeq" id="WP_209336629.1">
    <property type="nucleotide sequence ID" value="NZ_JAGIYY010000008.1"/>
</dbReference>
<evidence type="ECO:0000256" key="1">
    <source>
        <dbReference type="ARBA" id="ARBA00007031"/>
    </source>
</evidence>
<evidence type="ECO:0000256" key="2">
    <source>
        <dbReference type="SAM" id="MobiDB-lite"/>
    </source>
</evidence>
<dbReference type="Pfam" id="PF05443">
    <property type="entry name" value="ROS_MUCR"/>
    <property type="match status" value="1"/>
</dbReference>
<accession>A0A8J7RR98</accession>